<keyword evidence="2" id="KW-1185">Reference proteome</keyword>
<proteinExistence type="predicted"/>
<evidence type="ECO:0008006" key="3">
    <source>
        <dbReference type="Google" id="ProtNLM"/>
    </source>
</evidence>
<evidence type="ECO:0000313" key="1">
    <source>
        <dbReference type="EMBL" id="KAL2272099.1"/>
    </source>
</evidence>
<protein>
    <recommendedName>
        <fullName evidence="3">Velvet domain-containing protein</fullName>
    </recommendedName>
</protein>
<gene>
    <name evidence="1" type="ORF">FJTKL_08457</name>
</gene>
<name>A0ABR4DSB5_9PEZI</name>
<sequence length="94" mass="10451">MATGNEQSEYVMSSSFPFESFSLAMRETLGGRHDKSLTTRGPYPIVQGEYTLVFLREPDHSRLRFRLVTRDSAGQLEVLDPGIAAREAGDEKAA</sequence>
<dbReference type="Proteomes" id="UP001600888">
    <property type="component" value="Unassembled WGS sequence"/>
</dbReference>
<organism evidence="1 2">
    <name type="scientific">Diaporthe vaccinii</name>
    <dbReference type="NCBI Taxonomy" id="105482"/>
    <lineage>
        <taxon>Eukaryota</taxon>
        <taxon>Fungi</taxon>
        <taxon>Dikarya</taxon>
        <taxon>Ascomycota</taxon>
        <taxon>Pezizomycotina</taxon>
        <taxon>Sordariomycetes</taxon>
        <taxon>Sordariomycetidae</taxon>
        <taxon>Diaporthales</taxon>
        <taxon>Diaporthaceae</taxon>
        <taxon>Diaporthe</taxon>
        <taxon>Diaporthe eres species complex</taxon>
    </lineage>
</organism>
<evidence type="ECO:0000313" key="2">
    <source>
        <dbReference type="Proteomes" id="UP001600888"/>
    </source>
</evidence>
<dbReference type="EMBL" id="JBAWTH010000335">
    <property type="protein sequence ID" value="KAL2272099.1"/>
    <property type="molecule type" value="Genomic_DNA"/>
</dbReference>
<accession>A0ABR4DSB5</accession>
<reference evidence="1 2" key="1">
    <citation type="submission" date="2024-03" db="EMBL/GenBank/DDBJ databases">
        <title>A high-quality draft genome sequence of Diaporthe vaccinii, a causative agent of upright dieback and viscid rot disease in cranberry plants.</title>
        <authorList>
            <person name="Sarrasin M."/>
            <person name="Lang B.F."/>
            <person name="Burger G."/>
        </authorList>
    </citation>
    <scope>NUCLEOTIDE SEQUENCE [LARGE SCALE GENOMIC DNA]</scope>
    <source>
        <strain evidence="1 2">IS7</strain>
    </source>
</reference>
<comment type="caution">
    <text evidence="1">The sequence shown here is derived from an EMBL/GenBank/DDBJ whole genome shotgun (WGS) entry which is preliminary data.</text>
</comment>